<evidence type="ECO:0000256" key="1">
    <source>
        <dbReference type="SAM" id="Phobius"/>
    </source>
</evidence>
<keyword evidence="1" id="KW-1133">Transmembrane helix</keyword>
<name>A0A432VVU8_9GAMM</name>
<dbReference type="OrthoDB" id="6236013at2"/>
<evidence type="ECO:0000313" key="3">
    <source>
        <dbReference type="Proteomes" id="UP000288212"/>
    </source>
</evidence>
<dbReference type="Proteomes" id="UP000288212">
    <property type="component" value="Unassembled WGS sequence"/>
</dbReference>
<protein>
    <submittedName>
        <fullName evidence="2">Uncharacterized protein</fullName>
    </submittedName>
</protein>
<proteinExistence type="predicted"/>
<dbReference type="AlphaFoldDB" id="A0A432VVU8"/>
<feature type="transmembrane region" description="Helical" evidence="1">
    <location>
        <begin position="6"/>
        <end position="26"/>
    </location>
</feature>
<sequence>MKNPLPPFLTFVVIAYLLFLASNLLFKFADSSRFWLQQRFAPVTLESHTIFQTVLGKNYIIAPYIDLYYYSSPYFYTPFDAVYVWRQMTESTRYQACASRSQICTPGVAFSPTNRFFDGIFEYYAEKLRDDKGIEKAFYCIGDVLTIGNQEFGEIELTNGTVIMYEFLTPKGRYILKGVTEAQLEQWKGPCAQQSDQKYSNGAVY</sequence>
<keyword evidence="1" id="KW-0472">Membrane</keyword>
<dbReference type="EMBL" id="PIPI01000002">
    <property type="protein sequence ID" value="RUO20673.1"/>
    <property type="molecule type" value="Genomic_DNA"/>
</dbReference>
<gene>
    <name evidence="2" type="ORF">CWE06_05025</name>
</gene>
<accession>A0A432VVU8</accession>
<evidence type="ECO:0000313" key="2">
    <source>
        <dbReference type="EMBL" id="RUO20673.1"/>
    </source>
</evidence>
<keyword evidence="3" id="KW-1185">Reference proteome</keyword>
<organism evidence="2 3">
    <name type="scientific">Aliidiomarina haloalkalitolerans</name>
    <dbReference type="NCBI Taxonomy" id="859059"/>
    <lineage>
        <taxon>Bacteria</taxon>
        <taxon>Pseudomonadati</taxon>
        <taxon>Pseudomonadota</taxon>
        <taxon>Gammaproteobacteria</taxon>
        <taxon>Alteromonadales</taxon>
        <taxon>Idiomarinaceae</taxon>
        <taxon>Aliidiomarina</taxon>
    </lineage>
</organism>
<dbReference type="RefSeq" id="WP_126791809.1">
    <property type="nucleotide sequence ID" value="NZ_PIPI01000002.1"/>
</dbReference>
<reference evidence="2 3" key="1">
    <citation type="journal article" date="2011" name="Front. Microbiol.">
        <title>Genomic signatures of strain selection and enhancement in Bacillus atrophaeus var. globigii, a historical biowarfare simulant.</title>
        <authorList>
            <person name="Gibbons H.S."/>
            <person name="Broomall S.M."/>
            <person name="McNew L.A."/>
            <person name="Daligault H."/>
            <person name="Chapman C."/>
            <person name="Bruce D."/>
            <person name="Karavis M."/>
            <person name="Krepps M."/>
            <person name="McGregor P.A."/>
            <person name="Hong C."/>
            <person name="Park K.H."/>
            <person name="Akmal A."/>
            <person name="Feldman A."/>
            <person name="Lin J.S."/>
            <person name="Chang W.E."/>
            <person name="Higgs B.W."/>
            <person name="Demirev P."/>
            <person name="Lindquist J."/>
            <person name="Liem A."/>
            <person name="Fochler E."/>
            <person name="Read T.D."/>
            <person name="Tapia R."/>
            <person name="Johnson S."/>
            <person name="Bishop-Lilly K.A."/>
            <person name="Detter C."/>
            <person name="Han C."/>
            <person name="Sozhamannan S."/>
            <person name="Rosenzweig C.N."/>
            <person name="Skowronski E.W."/>
        </authorList>
    </citation>
    <scope>NUCLEOTIDE SEQUENCE [LARGE SCALE GENOMIC DNA]</scope>
    <source>
        <strain evidence="2 3">AK5</strain>
    </source>
</reference>
<keyword evidence="1" id="KW-0812">Transmembrane</keyword>
<comment type="caution">
    <text evidence="2">The sequence shown here is derived from an EMBL/GenBank/DDBJ whole genome shotgun (WGS) entry which is preliminary data.</text>
</comment>